<dbReference type="EMBL" id="JAZDUA010000028">
    <property type="protein sequence ID" value="KAK7872193.1"/>
    <property type="molecule type" value="Genomic_DNA"/>
</dbReference>
<feature type="compositionally biased region" description="Low complexity" evidence="2">
    <location>
        <begin position="752"/>
        <end position="762"/>
    </location>
</feature>
<dbReference type="CDD" id="cd09235">
    <property type="entry name" value="V_Alix"/>
    <property type="match status" value="1"/>
</dbReference>
<reference evidence="4 5" key="1">
    <citation type="submission" date="2024-03" db="EMBL/GenBank/DDBJ databases">
        <title>The genome assembly and annotation of the cricket Gryllus longicercus Weissman &amp; Gray.</title>
        <authorList>
            <person name="Szrajer S."/>
            <person name="Gray D."/>
            <person name="Ylla G."/>
        </authorList>
    </citation>
    <scope>NUCLEOTIDE SEQUENCE [LARGE SCALE GENOMIC DNA]</scope>
    <source>
        <strain evidence="4">DAG 2021-001</strain>
        <tissue evidence="4">Whole body minus gut</tissue>
    </source>
</reference>
<dbReference type="InterPro" id="IPR038499">
    <property type="entry name" value="BRO1_sf"/>
</dbReference>
<evidence type="ECO:0000256" key="1">
    <source>
        <dbReference type="SAM" id="Coils"/>
    </source>
</evidence>
<feature type="coiled-coil region" evidence="1">
    <location>
        <begin position="545"/>
        <end position="579"/>
    </location>
</feature>
<dbReference type="Proteomes" id="UP001378592">
    <property type="component" value="Unassembled WGS sequence"/>
</dbReference>
<proteinExistence type="predicted"/>
<dbReference type="InterPro" id="IPR025304">
    <property type="entry name" value="ALIX_V_dom"/>
</dbReference>
<dbReference type="Pfam" id="PF03097">
    <property type="entry name" value="BRO1"/>
    <property type="match status" value="1"/>
</dbReference>
<dbReference type="PANTHER" id="PTHR23030">
    <property type="entry name" value="PCD6 INTERACTING PROTEIN-RELATED"/>
    <property type="match status" value="1"/>
</dbReference>
<dbReference type="AlphaFoldDB" id="A0AAN9WL61"/>
<feature type="domain" description="BRO1" evidence="3">
    <location>
        <begin position="3"/>
        <end position="392"/>
    </location>
</feature>
<gene>
    <name evidence="4" type="ORF">R5R35_001754</name>
</gene>
<evidence type="ECO:0000313" key="5">
    <source>
        <dbReference type="Proteomes" id="UP001378592"/>
    </source>
</evidence>
<dbReference type="Gene3D" id="1.20.120.560">
    <property type="entry name" value="alix/aip1 in complex with the ypdl late domain"/>
    <property type="match status" value="1"/>
</dbReference>
<dbReference type="InterPro" id="IPR004328">
    <property type="entry name" value="BRO1_dom"/>
</dbReference>
<evidence type="ECO:0000259" key="3">
    <source>
        <dbReference type="PROSITE" id="PS51180"/>
    </source>
</evidence>
<feature type="region of interest" description="Disordered" evidence="2">
    <location>
        <begin position="716"/>
        <end position="762"/>
    </location>
</feature>
<dbReference type="PANTHER" id="PTHR23030:SF39">
    <property type="entry name" value="PROGRAMMED CELL DEATH 6-INTERACTING PROTEIN"/>
    <property type="match status" value="1"/>
</dbReference>
<dbReference type="Gene3D" id="1.20.140.50">
    <property type="entry name" value="alix/aip1 like domains"/>
    <property type="match status" value="1"/>
</dbReference>
<keyword evidence="1" id="KW-0175">Coiled coil</keyword>
<dbReference type="GO" id="GO:0000281">
    <property type="term" value="P:mitotic cytokinesis"/>
    <property type="evidence" value="ECO:0007669"/>
    <property type="project" value="TreeGrafter"/>
</dbReference>
<accession>A0AAN9WL61</accession>
<dbReference type="GO" id="GO:0005768">
    <property type="term" value="C:endosome"/>
    <property type="evidence" value="ECO:0007669"/>
    <property type="project" value="TreeGrafter"/>
</dbReference>
<protein>
    <recommendedName>
        <fullName evidence="3">BRO1 domain-containing protein</fullName>
    </recommendedName>
</protein>
<feature type="region of interest" description="Disordered" evidence="2">
    <location>
        <begin position="824"/>
        <end position="847"/>
    </location>
</feature>
<comment type="caution">
    <text evidence="4">The sequence shown here is derived from an EMBL/GenBank/DDBJ whole genome shotgun (WGS) entry which is preliminary data.</text>
</comment>
<organism evidence="4 5">
    <name type="scientific">Gryllus longicercus</name>
    <dbReference type="NCBI Taxonomy" id="2509291"/>
    <lineage>
        <taxon>Eukaryota</taxon>
        <taxon>Metazoa</taxon>
        <taxon>Ecdysozoa</taxon>
        <taxon>Arthropoda</taxon>
        <taxon>Hexapoda</taxon>
        <taxon>Insecta</taxon>
        <taxon>Pterygota</taxon>
        <taxon>Neoptera</taxon>
        <taxon>Polyneoptera</taxon>
        <taxon>Orthoptera</taxon>
        <taxon>Ensifera</taxon>
        <taxon>Gryllidea</taxon>
        <taxon>Grylloidea</taxon>
        <taxon>Gryllidae</taxon>
        <taxon>Gryllinae</taxon>
        <taxon>Gryllus</taxon>
    </lineage>
</organism>
<dbReference type="CDD" id="cd09240">
    <property type="entry name" value="BRO1_Alix"/>
    <property type="match status" value="1"/>
</dbReference>
<dbReference type="SMART" id="SM01041">
    <property type="entry name" value="BRO1"/>
    <property type="match status" value="1"/>
</dbReference>
<dbReference type="Gene3D" id="1.25.40.280">
    <property type="entry name" value="alix/aip1 like domains"/>
    <property type="match status" value="1"/>
</dbReference>
<dbReference type="PROSITE" id="PS51180">
    <property type="entry name" value="BRO1"/>
    <property type="match status" value="1"/>
</dbReference>
<name>A0AAN9WL61_9ORTH</name>
<evidence type="ECO:0000313" key="4">
    <source>
        <dbReference type="EMBL" id="KAK7872193.1"/>
    </source>
</evidence>
<feature type="coiled-coil region" evidence="1">
    <location>
        <begin position="440"/>
        <end position="471"/>
    </location>
</feature>
<keyword evidence="5" id="KW-1185">Reference proteome</keyword>
<dbReference type="FunFam" id="1.25.40.280:FF:000001">
    <property type="entry name" value="programmed cell death 6-interacting protein-like isoform X1"/>
    <property type="match status" value="1"/>
</dbReference>
<evidence type="ECO:0000256" key="2">
    <source>
        <dbReference type="SAM" id="MobiDB-lite"/>
    </source>
</evidence>
<dbReference type="Pfam" id="PF13949">
    <property type="entry name" value="ALIX_LYPXL_bnd"/>
    <property type="match status" value="1"/>
</dbReference>
<sequence length="847" mass="93539">MADLLAVPLKKPSDVDVVKPLKNLIASTYSTADKPEDYSEQINEFFKLRTNAIWRAFEKYESSLEVIYSYYDQLVALETKIPPQEVQIPFKWKDAFDKGSLFGGRMSLTVSSLAYEKVCVLFNIAALQSAVASSQSVENDDSLKLAAKLFQQAAGVLNHLKGTVMLAIQQEPTPDLNPETLGALSALMLAQGQEIFVLKAINDHMKDTIVAKLCSQCEELYAEVLKVFQKDNLRPLWDKDWIPTVAGKQAGYRALTHYYQSLVCKANKEVGEEIARLEHSLELFKAAQQRSGKPTCFQEYATKAQRNLNEAKKDNDFIYHERIPDVKSLSAVPKAQLAKALPLPEHFSQNFKDLFEQLVPVSVHQALAAYDVRKNEIVNAEISKLRESTQFLNSVLASLNLPAALEDQSGEGLPQSLLDKAESVRSRGGVQKLQQIITELPELLQRNKDILDEADRLLQEEKSSDDQLREQFKERWSRTPSERLTESFRTNLAKYREIINNAVSADAVVRNKFDAHKRGMELLCGSPDQLQAAIPSAGPGGAVRDSAAVQELRRLMEEVETLKAERDVIESELKSATVDMQAQFLSALGQDGAINEQALSVETLGRVYGPLQKQVAESVQRQETLVANIQSANSEFCKEKSNAGGAARREAVLKELAAAHDAFIELLNNLQEGTNFYNNLTELLVVFQNKISDFCFARRTEKEELLKDLTQEATRGIGAAPTPPAHHIPGPSGITPDARKDPPPRPPPPAAPASAAQPQVPAASAAAAAPPYPLYPGAMPLPYGAAPGAPYPTYVPPPMPAGYNPYGGAPMPYPQQGYYPFPQPQAWPAGYPYPQQQQQPPQGSRPW</sequence>